<sequence length="59" mass="6192">MSAVGGTNSVDGGGVPVELARHYRQLADDLVAQGRFTEAADTLRAGLLAVEERIGRRPA</sequence>
<dbReference type="EMBL" id="JADOUF010000001">
    <property type="protein sequence ID" value="MBG6140961.1"/>
    <property type="molecule type" value="Genomic_DNA"/>
</dbReference>
<dbReference type="AlphaFoldDB" id="A0A8J7KP53"/>
<comment type="caution">
    <text evidence="1">The sequence shown here is derived from an EMBL/GenBank/DDBJ whole genome shotgun (WGS) entry which is preliminary data.</text>
</comment>
<gene>
    <name evidence="1" type="ORF">IW245_007155</name>
</gene>
<accession>A0A8J7KP53</accession>
<evidence type="ECO:0000313" key="1">
    <source>
        <dbReference type="EMBL" id="MBG6140961.1"/>
    </source>
</evidence>
<evidence type="ECO:0000313" key="2">
    <source>
        <dbReference type="Proteomes" id="UP000622552"/>
    </source>
</evidence>
<protein>
    <submittedName>
        <fullName evidence="1">Arc/MetJ-type ribon-helix-helix transcriptional regulator</fullName>
    </submittedName>
</protein>
<dbReference type="RefSeq" id="WP_197007452.1">
    <property type="nucleotide sequence ID" value="NZ_BONS01000019.1"/>
</dbReference>
<proteinExistence type="predicted"/>
<name>A0A8J7KP53_9ACTN</name>
<keyword evidence="2" id="KW-1185">Reference proteome</keyword>
<organism evidence="1 2">
    <name type="scientific">Longispora fulva</name>
    <dbReference type="NCBI Taxonomy" id="619741"/>
    <lineage>
        <taxon>Bacteria</taxon>
        <taxon>Bacillati</taxon>
        <taxon>Actinomycetota</taxon>
        <taxon>Actinomycetes</taxon>
        <taxon>Micromonosporales</taxon>
        <taxon>Micromonosporaceae</taxon>
        <taxon>Longispora</taxon>
    </lineage>
</organism>
<reference evidence="1" key="1">
    <citation type="submission" date="2020-11" db="EMBL/GenBank/DDBJ databases">
        <title>Sequencing the genomes of 1000 actinobacteria strains.</title>
        <authorList>
            <person name="Klenk H.-P."/>
        </authorList>
    </citation>
    <scope>NUCLEOTIDE SEQUENCE</scope>
    <source>
        <strain evidence="1">DSM 45356</strain>
    </source>
</reference>
<dbReference type="Proteomes" id="UP000622552">
    <property type="component" value="Unassembled WGS sequence"/>
</dbReference>